<accession>A0ABU2HSU0</accession>
<evidence type="ECO:0000313" key="3">
    <source>
        <dbReference type="Proteomes" id="UP001269144"/>
    </source>
</evidence>
<gene>
    <name evidence="2" type="ORF">RGQ15_09605</name>
</gene>
<dbReference type="Proteomes" id="UP001269144">
    <property type="component" value="Unassembled WGS sequence"/>
</dbReference>
<evidence type="ECO:0000313" key="2">
    <source>
        <dbReference type="EMBL" id="MDS9467822.1"/>
    </source>
</evidence>
<dbReference type="EMBL" id="JAVQLW010000001">
    <property type="protein sequence ID" value="MDS9467822.1"/>
    <property type="molecule type" value="Genomic_DNA"/>
</dbReference>
<comment type="caution">
    <text evidence="2">The sequence shown here is derived from an EMBL/GenBank/DDBJ whole genome shotgun (WGS) entry which is preliminary data.</text>
</comment>
<protein>
    <submittedName>
        <fullName evidence="2">Uncharacterized protein</fullName>
    </submittedName>
</protein>
<evidence type="ECO:0000256" key="1">
    <source>
        <dbReference type="SAM" id="MobiDB-lite"/>
    </source>
</evidence>
<sequence length="64" mass="7181">MRAFVVEFGEHALAVEAEDESEAVQKLDEWLRDGLKREFPDIYSDDDGPFISLGESSDSTEDEG</sequence>
<keyword evidence="3" id="KW-1185">Reference proteome</keyword>
<dbReference type="RefSeq" id="WP_311159992.1">
    <property type="nucleotide sequence ID" value="NZ_JAVQLW010000001.1"/>
</dbReference>
<organism evidence="2 3">
    <name type="scientific">Paracoccus aurantius</name>
    <dbReference type="NCBI Taxonomy" id="3073814"/>
    <lineage>
        <taxon>Bacteria</taxon>
        <taxon>Pseudomonadati</taxon>
        <taxon>Pseudomonadota</taxon>
        <taxon>Alphaproteobacteria</taxon>
        <taxon>Rhodobacterales</taxon>
        <taxon>Paracoccaceae</taxon>
        <taxon>Paracoccus</taxon>
    </lineage>
</organism>
<reference evidence="3" key="1">
    <citation type="submission" date="2023-07" db="EMBL/GenBank/DDBJ databases">
        <title>Paracoccus sp. MBLB3053 whole genome sequence.</title>
        <authorList>
            <person name="Hwang C.Y."/>
            <person name="Cho E.-S."/>
            <person name="Seo M.-J."/>
        </authorList>
    </citation>
    <scope>NUCLEOTIDE SEQUENCE [LARGE SCALE GENOMIC DNA]</scope>
    <source>
        <strain evidence="3">MBLB3053</strain>
    </source>
</reference>
<name>A0ABU2HSU0_9RHOB</name>
<feature type="region of interest" description="Disordered" evidence="1">
    <location>
        <begin position="42"/>
        <end position="64"/>
    </location>
</feature>
<proteinExistence type="predicted"/>